<dbReference type="PANTHER" id="PTHR10668:SF105">
    <property type="entry name" value="DEHYDROGENASE-RELATED"/>
    <property type="match status" value="1"/>
</dbReference>
<dbReference type="EMBL" id="BAAAME010000004">
    <property type="protein sequence ID" value="GAA1743263.1"/>
    <property type="molecule type" value="Genomic_DNA"/>
</dbReference>
<dbReference type="PRINTS" id="PR00419">
    <property type="entry name" value="ADXRDTASE"/>
</dbReference>
<proteinExistence type="predicted"/>
<dbReference type="InterPro" id="IPR036188">
    <property type="entry name" value="FAD/NAD-bd_sf"/>
</dbReference>
<name>A0ABP4VZL4_9ACTN</name>
<dbReference type="Proteomes" id="UP001501057">
    <property type="component" value="Unassembled WGS sequence"/>
</dbReference>
<sequence>MTTAVVIGSGPNGLAAAIVLARAGLDVTVVEAEDEPGGGMRSAELTLPGVIHDVCSAAHPTGVASPFFSSLDLERHGLRWRWAEVEAAHPLDGGRGSALRRDLAATAATLGEDGEAWRRTFAPLVERADEIIDGTLAPLVAVPRHPFVMARFGATGLLPSQTVARRFRTDEARALFAGLTAHSMAPHTRLATGAVGLMFGLMGHAKGWPVAEGGSAAIARALTAVLTESGGRVVTGERVTALPDADVVMFDTAVDQPLAMLGDRLPRRVASALRRWKPGPGLFKIDLAVDGGIPWEHPDSALAGTVHVGGTLEEIHAADSAACAGRMPERPFVMVCQQHVADSMRSQGSIHPVLAYAHVPHGYTGDATEAILDQLERFAPGTRDRVVARSVTSTADLERHNANYVGGDVTGGAMTLWQTVARPRLSHDPYSLGVPGMYLCSAAAPPGGGVHGMAGFHAATRAVSRL</sequence>
<accession>A0ABP4VZL4</accession>
<gene>
    <name evidence="1" type="ORF">GCM10009710_24170</name>
</gene>
<evidence type="ECO:0000313" key="1">
    <source>
        <dbReference type="EMBL" id="GAA1743263.1"/>
    </source>
</evidence>
<dbReference type="Pfam" id="PF13450">
    <property type="entry name" value="NAD_binding_8"/>
    <property type="match status" value="1"/>
</dbReference>
<keyword evidence="2" id="KW-1185">Reference proteome</keyword>
<dbReference type="PANTHER" id="PTHR10668">
    <property type="entry name" value="PHYTOENE DEHYDROGENASE"/>
    <property type="match status" value="1"/>
</dbReference>
<comment type="caution">
    <text evidence="1">The sequence shown here is derived from an EMBL/GenBank/DDBJ whole genome shotgun (WGS) entry which is preliminary data.</text>
</comment>
<dbReference type="RefSeq" id="WP_344201893.1">
    <property type="nucleotide sequence ID" value="NZ_BAAAME010000004.1"/>
</dbReference>
<organism evidence="1 2">
    <name type="scientific">Aeromicrobium alkaliterrae</name>
    <dbReference type="NCBI Taxonomy" id="302168"/>
    <lineage>
        <taxon>Bacteria</taxon>
        <taxon>Bacillati</taxon>
        <taxon>Actinomycetota</taxon>
        <taxon>Actinomycetes</taxon>
        <taxon>Propionibacteriales</taxon>
        <taxon>Nocardioidaceae</taxon>
        <taxon>Aeromicrobium</taxon>
    </lineage>
</organism>
<dbReference type="Gene3D" id="3.50.50.60">
    <property type="entry name" value="FAD/NAD(P)-binding domain"/>
    <property type="match status" value="1"/>
</dbReference>
<reference evidence="2" key="1">
    <citation type="journal article" date="2019" name="Int. J. Syst. Evol. Microbiol.">
        <title>The Global Catalogue of Microorganisms (GCM) 10K type strain sequencing project: providing services to taxonomists for standard genome sequencing and annotation.</title>
        <authorList>
            <consortium name="The Broad Institute Genomics Platform"/>
            <consortium name="The Broad Institute Genome Sequencing Center for Infectious Disease"/>
            <person name="Wu L."/>
            <person name="Ma J."/>
        </authorList>
    </citation>
    <scope>NUCLEOTIDE SEQUENCE [LARGE SCALE GENOMIC DNA]</scope>
    <source>
        <strain evidence="2">JCM 13518</strain>
    </source>
</reference>
<evidence type="ECO:0000313" key="2">
    <source>
        <dbReference type="Proteomes" id="UP001501057"/>
    </source>
</evidence>
<dbReference type="SUPFAM" id="SSF51905">
    <property type="entry name" value="FAD/NAD(P)-binding domain"/>
    <property type="match status" value="1"/>
</dbReference>
<protein>
    <submittedName>
        <fullName evidence="1">NAD(P)/FAD-dependent oxidoreductase</fullName>
    </submittedName>
</protein>